<comment type="caution">
    <text evidence="2">The sequence shown here is derived from an EMBL/GenBank/DDBJ whole genome shotgun (WGS) entry which is preliminary data.</text>
</comment>
<keyword evidence="3" id="KW-1185">Reference proteome</keyword>
<proteinExistence type="predicted"/>
<evidence type="ECO:0000313" key="2">
    <source>
        <dbReference type="EMBL" id="GAA0594562.1"/>
    </source>
</evidence>
<keyword evidence="1" id="KW-0472">Membrane</keyword>
<dbReference type="RefSeq" id="WP_343810578.1">
    <property type="nucleotide sequence ID" value="NZ_BAAADS010000006.1"/>
</dbReference>
<feature type="transmembrane region" description="Helical" evidence="1">
    <location>
        <begin position="12"/>
        <end position="33"/>
    </location>
</feature>
<dbReference type="EMBL" id="BAAADS010000006">
    <property type="protein sequence ID" value="GAA0594562.1"/>
    <property type="molecule type" value="Genomic_DNA"/>
</dbReference>
<name>A0ABP3QS56_9BACI</name>
<reference evidence="3" key="1">
    <citation type="journal article" date="2019" name="Int. J. Syst. Evol. Microbiol.">
        <title>The Global Catalogue of Microorganisms (GCM) 10K type strain sequencing project: providing services to taxonomists for standard genome sequencing and annotation.</title>
        <authorList>
            <consortium name="The Broad Institute Genomics Platform"/>
            <consortium name="The Broad Institute Genome Sequencing Center for Infectious Disease"/>
            <person name="Wu L."/>
            <person name="Ma J."/>
        </authorList>
    </citation>
    <scope>NUCLEOTIDE SEQUENCE [LARGE SCALE GENOMIC DNA]</scope>
    <source>
        <strain evidence="3">JCM 15395</strain>
    </source>
</reference>
<keyword evidence="1" id="KW-0812">Transmembrane</keyword>
<sequence>MTKRTHKFGMGWFGWAVISVFLLTIAASSLFFFNVFGFSSLFDGQASGADEPISKETREKVEEISETVGNSHQQVGTFVSKTHDFYNDTTGYGDIASLDWEQQQKRAEKILASLDKFFPGVKQGDLKSDLKRIRDLAKSVKTEQDKEKVRYLHRMFHDLDIALNNYKAYDKIWGVTETLKTSN</sequence>
<protein>
    <submittedName>
        <fullName evidence="2">Uncharacterized protein</fullName>
    </submittedName>
</protein>
<keyword evidence="1" id="KW-1133">Transmembrane helix</keyword>
<gene>
    <name evidence="2" type="ORF">GCM10009001_08350</name>
</gene>
<evidence type="ECO:0000256" key="1">
    <source>
        <dbReference type="SAM" id="Phobius"/>
    </source>
</evidence>
<organism evidence="2 3">
    <name type="scientific">Virgibacillus siamensis</name>
    <dbReference type="NCBI Taxonomy" id="480071"/>
    <lineage>
        <taxon>Bacteria</taxon>
        <taxon>Bacillati</taxon>
        <taxon>Bacillota</taxon>
        <taxon>Bacilli</taxon>
        <taxon>Bacillales</taxon>
        <taxon>Bacillaceae</taxon>
        <taxon>Virgibacillus</taxon>
    </lineage>
</organism>
<evidence type="ECO:0000313" key="3">
    <source>
        <dbReference type="Proteomes" id="UP001500866"/>
    </source>
</evidence>
<accession>A0ABP3QS56</accession>
<dbReference type="Proteomes" id="UP001500866">
    <property type="component" value="Unassembled WGS sequence"/>
</dbReference>